<evidence type="ECO:0000313" key="1">
    <source>
        <dbReference type="EMBL" id="GEU55731.1"/>
    </source>
</evidence>
<dbReference type="AlphaFoldDB" id="A0A6L2L1H3"/>
<name>A0A6L2L1H3_TANCI</name>
<protein>
    <submittedName>
        <fullName evidence="1">Uncharacterized protein</fullName>
    </submittedName>
</protein>
<organism evidence="1">
    <name type="scientific">Tanacetum cinerariifolium</name>
    <name type="common">Dalmatian daisy</name>
    <name type="synonym">Chrysanthemum cinerariifolium</name>
    <dbReference type="NCBI Taxonomy" id="118510"/>
    <lineage>
        <taxon>Eukaryota</taxon>
        <taxon>Viridiplantae</taxon>
        <taxon>Streptophyta</taxon>
        <taxon>Embryophyta</taxon>
        <taxon>Tracheophyta</taxon>
        <taxon>Spermatophyta</taxon>
        <taxon>Magnoliopsida</taxon>
        <taxon>eudicotyledons</taxon>
        <taxon>Gunneridae</taxon>
        <taxon>Pentapetalae</taxon>
        <taxon>asterids</taxon>
        <taxon>campanulids</taxon>
        <taxon>Asterales</taxon>
        <taxon>Asteraceae</taxon>
        <taxon>Asteroideae</taxon>
        <taxon>Anthemideae</taxon>
        <taxon>Anthemidinae</taxon>
        <taxon>Tanacetum</taxon>
    </lineage>
</organism>
<reference evidence="1" key="1">
    <citation type="journal article" date="2019" name="Sci. Rep.">
        <title>Draft genome of Tanacetum cinerariifolium, the natural source of mosquito coil.</title>
        <authorList>
            <person name="Yamashiro T."/>
            <person name="Shiraishi A."/>
            <person name="Satake H."/>
            <person name="Nakayama K."/>
        </authorList>
    </citation>
    <scope>NUCLEOTIDE SEQUENCE</scope>
</reference>
<proteinExistence type="predicted"/>
<sequence>MIEGNFVEIHGTFFYQEKFVQKFYQPFDHNEEFEEDNDPNDIANIFKIEGNIFEFETPLCEAFNNFNYLLKINKDLYGFDIQETRTYEEYELNNSVTMDHNEPWLDNRVPYQLCDHICESYCFKNRITKWPTCSLDIDGCCNGGELPGMFRVRSMTYFQDHKWYDELVDGKLKDETLAFKAKV</sequence>
<accession>A0A6L2L1H3</accession>
<gene>
    <name evidence="1" type="ORF">Tci_027709</name>
</gene>
<dbReference type="EMBL" id="BKCJ010003544">
    <property type="protein sequence ID" value="GEU55731.1"/>
    <property type="molecule type" value="Genomic_DNA"/>
</dbReference>
<comment type="caution">
    <text evidence="1">The sequence shown here is derived from an EMBL/GenBank/DDBJ whole genome shotgun (WGS) entry which is preliminary data.</text>
</comment>